<keyword evidence="4" id="KW-1185">Reference proteome</keyword>
<evidence type="ECO:0000313" key="5">
    <source>
        <dbReference type="RefSeq" id="XP_033573188.1"/>
    </source>
</evidence>
<evidence type="ECO:0000313" key="4">
    <source>
        <dbReference type="Proteomes" id="UP000504636"/>
    </source>
</evidence>
<dbReference type="EMBL" id="MU003707">
    <property type="protein sequence ID" value="KAF2806224.1"/>
    <property type="molecule type" value="Genomic_DNA"/>
</dbReference>
<reference evidence="5" key="3">
    <citation type="submission" date="2025-04" db="UniProtKB">
        <authorList>
            <consortium name="RefSeq"/>
        </authorList>
    </citation>
    <scope>IDENTIFICATION</scope>
    <source>
        <strain evidence="5">CBS 304.34</strain>
    </source>
</reference>
<keyword evidence="2" id="KW-1133">Transmembrane helix</keyword>
<feature type="region of interest" description="Disordered" evidence="1">
    <location>
        <begin position="199"/>
        <end position="220"/>
    </location>
</feature>
<dbReference type="GeneID" id="54463133"/>
<protein>
    <submittedName>
        <fullName evidence="3 5">Uncharacterized protein</fullName>
    </submittedName>
</protein>
<evidence type="ECO:0000313" key="3">
    <source>
        <dbReference type="EMBL" id="KAF2806224.1"/>
    </source>
</evidence>
<organism evidence="3">
    <name type="scientific">Mytilinidion resinicola</name>
    <dbReference type="NCBI Taxonomy" id="574789"/>
    <lineage>
        <taxon>Eukaryota</taxon>
        <taxon>Fungi</taxon>
        <taxon>Dikarya</taxon>
        <taxon>Ascomycota</taxon>
        <taxon>Pezizomycotina</taxon>
        <taxon>Dothideomycetes</taxon>
        <taxon>Pleosporomycetidae</taxon>
        <taxon>Mytilinidiales</taxon>
        <taxon>Mytilinidiaceae</taxon>
        <taxon>Mytilinidion</taxon>
    </lineage>
</organism>
<keyword evidence="2" id="KW-0812">Transmembrane</keyword>
<evidence type="ECO:0000256" key="1">
    <source>
        <dbReference type="SAM" id="MobiDB-lite"/>
    </source>
</evidence>
<feature type="region of interest" description="Disordered" evidence="1">
    <location>
        <begin position="1"/>
        <end position="47"/>
    </location>
</feature>
<dbReference type="RefSeq" id="XP_033573188.1">
    <property type="nucleotide sequence ID" value="XM_033722240.1"/>
</dbReference>
<dbReference type="Proteomes" id="UP000504636">
    <property type="component" value="Unplaced"/>
</dbReference>
<evidence type="ECO:0000256" key="2">
    <source>
        <dbReference type="SAM" id="Phobius"/>
    </source>
</evidence>
<reference evidence="3 5" key="1">
    <citation type="journal article" date="2020" name="Stud. Mycol.">
        <title>101 Dothideomycetes genomes: a test case for predicting lifestyles and emergence of pathogens.</title>
        <authorList>
            <person name="Haridas S."/>
            <person name="Albert R."/>
            <person name="Binder M."/>
            <person name="Bloem J."/>
            <person name="Labutti K."/>
            <person name="Salamov A."/>
            <person name="Andreopoulos B."/>
            <person name="Baker S."/>
            <person name="Barry K."/>
            <person name="Bills G."/>
            <person name="Bluhm B."/>
            <person name="Cannon C."/>
            <person name="Castanera R."/>
            <person name="Culley D."/>
            <person name="Daum C."/>
            <person name="Ezra D."/>
            <person name="Gonzalez J."/>
            <person name="Henrissat B."/>
            <person name="Kuo A."/>
            <person name="Liang C."/>
            <person name="Lipzen A."/>
            <person name="Lutzoni F."/>
            <person name="Magnuson J."/>
            <person name="Mondo S."/>
            <person name="Nolan M."/>
            <person name="Ohm R."/>
            <person name="Pangilinan J."/>
            <person name="Park H.-J."/>
            <person name="Ramirez L."/>
            <person name="Alfaro M."/>
            <person name="Sun H."/>
            <person name="Tritt A."/>
            <person name="Yoshinaga Y."/>
            <person name="Zwiers L.-H."/>
            <person name="Turgeon B."/>
            <person name="Goodwin S."/>
            <person name="Spatafora J."/>
            <person name="Crous P."/>
            <person name="Grigoriev I."/>
        </authorList>
    </citation>
    <scope>NUCLEOTIDE SEQUENCE</scope>
    <source>
        <strain evidence="3 5">CBS 304.34</strain>
    </source>
</reference>
<keyword evidence="2" id="KW-0472">Membrane</keyword>
<gene>
    <name evidence="3 5" type="ORF">BDZ99DRAFT_479500</name>
</gene>
<feature type="transmembrane region" description="Helical" evidence="2">
    <location>
        <begin position="76"/>
        <end position="97"/>
    </location>
</feature>
<name>A0A6A6YDZ8_9PEZI</name>
<sequence length="405" mass="43278">MQRGMGGECGSREVSASGARRFRGRASGCQGARVPPSRTATRGTGGGLWTPGGRMASHGMVFLCDQPQAQVRRPTLSITTLFGACFCFFFLLFFLLLSCRCPSRSTDRRLSLRLCRRTNAPIMRPGGGDESGLGPISTSPHGPIVFVRHAGAGAALLTFDFGPSAASHSAPAASIDEMRRCACTWRPCDDSRPRTMLSSIQWGSPRCPTPPTSGTPFAPTTRQRAASLQPLRWRPVAITRVFPAVHAGSCPGLARLAVSTPSVVLREARTRHHPPCKHHHSAEIGALLFCESTFCPSAARVRLNALRPVATPWLGLPATNHQTQLSPRFDSGHESSGAHSVRTLPAPVLRTFPQGAGCSTSASIVRRAVRGDLRSRRDCRGLVNHEAGVPDCQSGKGIVPSDSQP</sequence>
<dbReference type="AlphaFoldDB" id="A0A6A6YDZ8"/>
<proteinExistence type="predicted"/>
<reference evidence="5" key="2">
    <citation type="submission" date="2020-04" db="EMBL/GenBank/DDBJ databases">
        <authorList>
            <consortium name="NCBI Genome Project"/>
        </authorList>
    </citation>
    <scope>NUCLEOTIDE SEQUENCE</scope>
    <source>
        <strain evidence="5">CBS 304.34</strain>
    </source>
</reference>
<accession>A0A6A6YDZ8</accession>